<accession>A0AAW8JHI5</accession>
<evidence type="ECO:0000256" key="1">
    <source>
        <dbReference type="SAM" id="Phobius"/>
    </source>
</evidence>
<protein>
    <submittedName>
        <fullName evidence="2">Uncharacterized protein</fullName>
    </submittedName>
</protein>
<name>A0AAW8JHI5_9GAMM</name>
<evidence type="ECO:0000313" key="3">
    <source>
        <dbReference type="Proteomes" id="UP001243195"/>
    </source>
</evidence>
<dbReference type="RefSeq" id="WP_277090359.1">
    <property type="nucleotide sequence ID" value="NZ_JAKVJG010000003.1"/>
</dbReference>
<keyword evidence="1" id="KW-0472">Membrane</keyword>
<comment type="caution">
    <text evidence="2">The sequence shown here is derived from an EMBL/GenBank/DDBJ whole genome shotgun (WGS) entry which is preliminary data.</text>
</comment>
<feature type="transmembrane region" description="Helical" evidence="1">
    <location>
        <begin position="47"/>
        <end position="77"/>
    </location>
</feature>
<keyword evidence="1" id="KW-0812">Transmembrane</keyword>
<dbReference type="Proteomes" id="UP001243195">
    <property type="component" value="Unassembled WGS sequence"/>
</dbReference>
<sequence>MFQIIFRDLKNTNIDIVKNLLLAPVGAMIIIIHVVMLWAIFQTLLGQILSLIFTFFSFSLIIFAVYLIFIFPFLLFIQLILNHFKIFSLFSIALCCITLTLAFAYITFSLSDNLEKSFQTNLFLISFFSVPTAIANGYLAYQAYLKQESRQIRSFIKNRKY</sequence>
<gene>
    <name evidence="2" type="ORF">RFH51_10920</name>
</gene>
<organism evidence="2 3">
    <name type="scientific">Acinetobacter gerneri</name>
    <dbReference type="NCBI Taxonomy" id="202952"/>
    <lineage>
        <taxon>Bacteria</taxon>
        <taxon>Pseudomonadati</taxon>
        <taxon>Pseudomonadota</taxon>
        <taxon>Gammaproteobacteria</taxon>
        <taxon>Moraxellales</taxon>
        <taxon>Moraxellaceae</taxon>
        <taxon>Acinetobacter</taxon>
    </lineage>
</organism>
<evidence type="ECO:0000313" key="2">
    <source>
        <dbReference type="EMBL" id="MDQ9071969.1"/>
    </source>
</evidence>
<feature type="transmembrane region" description="Helical" evidence="1">
    <location>
        <begin position="89"/>
        <end position="110"/>
    </location>
</feature>
<keyword evidence="1" id="KW-1133">Transmembrane helix</keyword>
<dbReference type="AlphaFoldDB" id="A0AAW8JHI5"/>
<feature type="transmembrane region" description="Helical" evidence="1">
    <location>
        <begin position="122"/>
        <end position="141"/>
    </location>
</feature>
<dbReference type="EMBL" id="JAVIDA010000013">
    <property type="protein sequence ID" value="MDQ9071969.1"/>
    <property type="molecule type" value="Genomic_DNA"/>
</dbReference>
<reference evidence="2" key="1">
    <citation type="submission" date="2023-08" db="EMBL/GenBank/DDBJ databases">
        <title>Emergence of clinically-relevant ST2 carbapenem-resistant Acinetobacter baumannii strains in hospital sewages in Zhejiang, East of China.</title>
        <authorList>
            <person name="Kaichao C."/>
            <person name="Zhang R."/>
        </authorList>
    </citation>
    <scope>NUCLEOTIDE SEQUENCE</scope>
    <source>
        <strain evidence="2">M-SY-60</strain>
    </source>
</reference>
<proteinExistence type="predicted"/>
<feature type="transmembrane region" description="Helical" evidence="1">
    <location>
        <begin position="20"/>
        <end position="41"/>
    </location>
</feature>